<evidence type="ECO:0000313" key="1">
    <source>
        <dbReference type="EMBL" id="GEP12815.1"/>
    </source>
</evidence>
<name>A0A512JS80_9HYPH</name>
<protein>
    <submittedName>
        <fullName evidence="1">Uncharacterized protein</fullName>
    </submittedName>
</protein>
<organism evidence="1 2">
    <name type="scientific">Methylobacterium gnaphalii</name>
    <dbReference type="NCBI Taxonomy" id="1010610"/>
    <lineage>
        <taxon>Bacteria</taxon>
        <taxon>Pseudomonadati</taxon>
        <taxon>Pseudomonadota</taxon>
        <taxon>Alphaproteobacteria</taxon>
        <taxon>Hyphomicrobiales</taxon>
        <taxon>Methylobacteriaceae</taxon>
        <taxon>Methylobacterium</taxon>
    </lineage>
</organism>
<dbReference type="EMBL" id="BJZV01000082">
    <property type="protein sequence ID" value="GEP12815.1"/>
    <property type="molecule type" value="Genomic_DNA"/>
</dbReference>
<sequence>MLVPPMQNGLLIGVPRKIKKRCKNAVTLDGLCTTHTKMPEMGRELELAQDE</sequence>
<reference evidence="1 2" key="1">
    <citation type="submission" date="2019-07" db="EMBL/GenBank/DDBJ databases">
        <title>Whole genome shotgun sequence of Methylobacterium gnaphalii NBRC 107716.</title>
        <authorList>
            <person name="Hosoyama A."/>
            <person name="Uohara A."/>
            <person name="Ohji S."/>
            <person name="Ichikawa N."/>
        </authorList>
    </citation>
    <scope>NUCLEOTIDE SEQUENCE [LARGE SCALE GENOMIC DNA]</scope>
    <source>
        <strain evidence="1 2">NBRC 107716</strain>
    </source>
</reference>
<gene>
    <name evidence="1" type="ORF">MGN01_46600</name>
</gene>
<keyword evidence="2" id="KW-1185">Reference proteome</keyword>
<dbReference type="AlphaFoldDB" id="A0A512JS80"/>
<dbReference type="Proteomes" id="UP000321750">
    <property type="component" value="Unassembled WGS sequence"/>
</dbReference>
<comment type="caution">
    <text evidence="1">The sequence shown here is derived from an EMBL/GenBank/DDBJ whole genome shotgun (WGS) entry which is preliminary data.</text>
</comment>
<accession>A0A512JS80</accession>
<proteinExistence type="predicted"/>
<evidence type="ECO:0000313" key="2">
    <source>
        <dbReference type="Proteomes" id="UP000321750"/>
    </source>
</evidence>